<evidence type="ECO:0000313" key="4">
    <source>
        <dbReference type="EMBL" id="GHE34645.1"/>
    </source>
</evidence>
<dbReference type="Proteomes" id="UP000603227">
    <property type="component" value="Unassembled WGS sequence"/>
</dbReference>
<dbReference type="RefSeq" id="WP_208921417.1">
    <property type="nucleotide sequence ID" value="NZ_BNAT01000019.1"/>
</dbReference>
<reference evidence="4" key="2">
    <citation type="submission" date="2020-09" db="EMBL/GenBank/DDBJ databases">
        <authorList>
            <person name="Sun Q."/>
            <person name="Zhou Y."/>
        </authorList>
    </citation>
    <scope>NUCLEOTIDE SEQUENCE</scope>
    <source>
        <strain evidence="4">CGMCC 4.7403</strain>
    </source>
</reference>
<protein>
    <submittedName>
        <fullName evidence="4">Thioesterase</fullName>
    </submittedName>
</protein>
<dbReference type="SMART" id="SM00824">
    <property type="entry name" value="PKS_TE"/>
    <property type="match status" value="1"/>
</dbReference>
<feature type="domain" description="Thioesterase TesA-like" evidence="3">
    <location>
        <begin position="22"/>
        <end position="245"/>
    </location>
</feature>
<reference evidence="4" key="1">
    <citation type="journal article" date="2014" name="Int. J. Syst. Evol. Microbiol.">
        <title>Complete genome sequence of Corynebacterium casei LMG S-19264T (=DSM 44701T), isolated from a smear-ripened cheese.</title>
        <authorList>
            <consortium name="US DOE Joint Genome Institute (JGI-PGF)"/>
            <person name="Walter F."/>
            <person name="Albersmeier A."/>
            <person name="Kalinowski J."/>
            <person name="Ruckert C."/>
        </authorList>
    </citation>
    <scope>NUCLEOTIDE SEQUENCE</scope>
    <source>
        <strain evidence="4">CGMCC 4.7403</strain>
    </source>
</reference>
<evidence type="ECO:0000313" key="5">
    <source>
        <dbReference type="Proteomes" id="UP000603227"/>
    </source>
</evidence>
<dbReference type="InterPro" id="IPR012223">
    <property type="entry name" value="TEII"/>
</dbReference>
<keyword evidence="5" id="KW-1185">Reference proteome</keyword>
<comment type="similarity">
    <text evidence="1">Belongs to the thioesterase family.</text>
</comment>
<evidence type="ECO:0000259" key="3">
    <source>
        <dbReference type="SMART" id="SM00824"/>
    </source>
</evidence>
<keyword evidence="2" id="KW-0378">Hydrolase</keyword>
<dbReference type="InterPro" id="IPR001031">
    <property type="entry name" value="Thioesterase"/>
</dbReference>
<organism evidence="4 5">
    <name type="scientific">Streptomyces capitiformicae</name>
    <dbReference type="NCBI Taxonomy" id="2014920"/>
    <lineage>
        <taxon>Bacteria</taxon>
        <taxon>Bacillati</taxon>
        <taxon>Actinomycetota</taxon>
        <taxon>Actinomycetes</taxon>
        <taxon>Kitasatosporales</taxon>
        <taxon>Streptomycetaceae</taxon>
        <taxon>Streptomyces</taxon>
    </lineage>
</organism>
<dbReference type="PANTHER" id="PTHR11487">
    <property type="entry name" value="THIOESTERASE"/>
    <property type="match status" value="1"/>
</dbReference>
<dbReference type="SUPFAM" id="SSF53474">
    <property type="entry name" value="alpha/beta-Hydrolases"/>
    <property type="match status" value="1"/>
</dbReference>
<dbReference type="InterPro" id="IPR020802">
    <property type="entry name" value="TesA-like"/>
</dbReference>
<dbReference type="InterPro" id="IPR029058">
    <property type="entry name" value="AB_hydrolase_fold"/>
</dbReference>
<dbReference type="EMBL" id="BNAT01000019">
    <property type="protein sequence ID" value="GHE34645.1"/>
    <property type="molecule type" value="Genomic_DNA"/>
</dbReference>
<gene>
    <name evidence="4" type="ORF">GCM10017771_52350</name>
</gene>
<accession>A0A918Z2T9</accession>
<dbReference type="GO" id="GO:0008610">
    <property type="term" value="P:lipid biosynthetic process"/>
    <property type="evidence" value="ECO:0007669"/>
    <property type="project" value="TreeGrafter"/>
</dbReference>
<evidence type="ECO:0000256" key="1">
    <source>
        <dbReference type="ARBA" id="ARBA00007169"/>
    </source>
</evidence>
<comment type="caution">
    <text evidence="4">The sequence shown here is derived from an EMBL/GenBank/DDBJ whole genome shotgun (WGS) entry which is preliminary data.</text>
</comment>
<sequence>MTDPAELFVVPLARPHASRRLVCLPHAGSGASYYRRWGRLLDDSIELWVVQYPGRENRFDEPMITSMDVLAAEVADGVAHSEMPGRSTALFGHSMGAAAAYEAARILEGRGADLAHVFVSGCPAPGTAPAESARLMSDAEIIAEGERHGGVAKEVFDDPDLRALLLPVLRNDYFLVDSYRSPDRPLLRADVSALVADRDSWVSVDSVRGWRKHTRGTFDLTVLEGDHFFLRPREDEVIEVLHRGLGAAVPSSPRRH</sequence>
<name>A0A918Z2T9_9ACTN</name>
<dbReference type="Gene3D" id="3.40.50.1820">
    <property type="entry name" value="alpha/beta hydrolase"/>
    <property type="match status" value="1"/>
</dbReference>
<evidence type="ECO:0000256" key="2">
    <source>
        <dbReference type="ARBA" id="ARBA00022801"/>
    </source>
</evidence>
<dbReference type="Pfam" id="PF00975">
    <property type="entry name" value="Thioesterase"/>
    <property type="match status" value="1"/>
</dbReference>
<dbReference type="AlphaFoldDB" id="A0A918Z2T9"/>
<dbReference type="GO" id="GO:0016787">
    <property type="term" value="F:hydrolase activity"/>
    <property type="evidence" value="ECO:0007669"/>
    <property type="project" value="UniProtKB-KW"/>
</dbReference>
<dbReference type="PANTHER" id="PTHR11487:SF0">
    <property type="entry name" value="S-ACYL FATTY ACID SYNTHASE THIOESTERASE, MEDIUM CHAIN"/>
    <property type="match status" value="1"/>
</dbReference>
<proteinExistence type="inferred from homology"/>